<feature type="region of interest" description="Disordered" evidence="1">
    <location>
        <begin position="21"/>
        <end position="42"/>
    </location>
</feature>
<proteinExistence type="predicted"/>
<evidence type="ECO:0000313" key="3">
    <source>
        <dbReference type="Proteomes" id="UP000326924"/>
    </source>
</evidence>
<gene>
    <name evidence="2" type="ORF">FN846DRAFT_997180</name>
</gene>
<evidence type="ECO:0000313" key="2">
    <source>
        <dbReference type="EMBL" id="KAA8895311.1"/>
    </source>
</evidence>
<sequence>LRQPADKPASQTRCGKVPTLLGVRGDATTEPPTSPTTPGQKGTAGLCAKHWASIQRIAWSLSECWFGACGPFALRKALGGDPKDRVVLSECWFWNRGPFAVSKAHAVSDRDRMVFVGVLVSGPRAVCFVQSTVHQSKGSHGLCRSVGFWTAGRLLCARHWVAIPRIAWSGRSVGLGTAGHCFVQSTGHQSKGSHGLCRSVGFGTAGHCPEQGPRCLRQRPYGLCRSVGFWTAGHLLCARPWESILRIAWSCRSVGLGPTGHVLCARPCAAIPRIAWSCRRC</sequence>
<evidence type="ECO:0000256" key="1">
    <source>
        <dbReference type="SAM" id="MobiDB-lite"/>
    </source>
</evidence>
<dbReference type="Proteomes" id="UP000326924">
    <property type="component" value="Unassembled WGS sequence"/>
</dbReference>
<accession>A0A5J5EJD6</accession>
<feature type="non-terminal residue" evidence="2">
    <location>
        <position position="1"/>
    </location>
</feature>
<dbReference type="EMBL" id="VXIS01000273">
    <property type="protein sequence ID" value="KAA8895311.1"/>
    <property type="molecule type" value="Genomic_DNA"/>
</dbReference>
<organism evidence="2 3">
    <name type="scientific">Sphaerosporella brunnea</name>
    <dbReference type="NCBI Taxonomy" id="1250544"/>
    <lineage>
        <taxon>Eukaryota</taxon>
        <taxon>Fungi</taxon>
        <taxon>Dikarya</taxon>
        <taxon>Ascomycota</taxon>
        <taxon>Pezizomycotina</taxon>
        <taxon>Pezizomycetes</taxon>
        <taxon>Pezizales</taxon>
        <taxon>Pyronemataceae</taxon>
        <taxon>Sphaerosporella</taxon>
    </lineage>
</organism>
<protein>
    <submittedName>
        <fullName evidence="2">Uncharacterized protein</fullName>
    </submittedName>
</protein>
<keyword evidence="3" id="KW-1185">Reference proteome</keyword>
<reference evidence="2 3" key="1">
    <citation type="submission" date="2019-09" db="EMBL/GenBank/DDBJ databases">
        <title>Draft genome of the ectomycorrhizal ascomycete Sphaerosporella brunnea.</title>
        <authorList>
            <consortium name="DOE Joint Genome Institute"/>
            <person name="Benucci G.M."/>
            <person name="Marozzi G."/>
            <person name="Antonielli L."/>
            <person name="Sanchez S."/>
            <person name="Marco P."/>
            <person name="Wang X."/>
            <person name="Falini L.B."/>
            <person name="Barry K."/>
            <person name="Haridas S."/>
            <person name="Lipzen A."/>
            <person name="Labutti K."/>
            <person name="Grigoriev I.V."/>
            <person name="Murat C."/>
            <person name="Martin F."/>
            <person name="Albertini E."/>
            <person name="Donnini D."/>
            <person name="Bonito G."/>
        </authorList>
    </citation>
    <scope>NUCLEOTIDE SEQUENCE [LARGE SCALE GENOMIC DNA]</scope>
    <source>
        <strain evidence="2 3">Sb_GMNB300</strain>
    </source>
</reference>
<name>A0A5J5EJD6_9PEZI</name>
<comment type="caution">
    <text evidence="2">The sequence shown here is derived from an EMBL/GenBank/DDBJ whole genome shotgun (WGS) entry which is preliminary data.</text>
</comment>
<dbReference type="InParanoid" id="A0A5J5EJD6"/>
<dbReference type="AlphaFoldDB" id="A0A5J5EJD6"/>